<dbReference type="SUPFAM" id="SSF103473">
    <property type="entry name" value="MFS general substrate transporter"/>
    <property type="match status" value="1"/>
</dbReference>
<feature type="compositionally biased region" description="Basic and acidic residues" evidence="5">
    <location>
        <begin position="585"/>
        <end position="603"/>
    </location>
</feature>
<dbReference type="GO" id="GO:0005886">
    <property type="term" value="C:plasma membrane"/>
    <property type="evidence" value="ECO:0007669"/>
    <property type="project" value="TreeGrafter"/>
</dbReference>
<feature type="transmembrane region" description="Helical" evidence="6">
    <location>
        <begin position="138"/>
        <end position="159"/>
    </location>
</feature>
<dbReference type="InterPro" id="IPR011701">
    <property type="entry name" value="MFS"/>
</dbReference>
<feature type="transmembrane region" description="Helical" evidence="6">
    <location>
        <begin position="200"/>
        <end position="220"/>
    </location>
</feature>
<organism evidence="8 9">
    <name type="scientific">Tulasnella calospora MUT 4182</name>
    <dbReference type="NCBI Taxonomy" id="1051891"/>
    <lineage>
        <taxon>Eukaryota</taxon>
        <taxon>Fungi</taxon>
        <taxon>Dikarya</taxon>
        <taxon>Basidiomycota</taxon>
        <taxon>Agaricomycotina</taxon>
        <taxon>Agaricomycetes</taxon>
        <taxon>Cantharellales</taxon>
        <taxon>Tulasnellaceae</taxon>
        <taxon>Tulasnella</taxon>
    </lineage>
</organism>
<dbReference type="OrthoDB" id="6770063at2759"/>
<feature type="transmembrane region" description="Helical" evidence="6">
    <location>
        <begin position="112"/>
        <end position="132"/>
    </location>
</feature>
<dbReference type="GO" id="GO:0022857">
    <property type="term" value="F:transmembrane transporter activity"/>
    <property type="evidence" value="ECO:0007669"/>
    <property type="project" value="InterPro"/>
</dbReference>
<dbReference type="InterPro" id="IPR020846">
    <property type="entry name" value="MFS_dom"/>
</dbReference>
<evidence type="ECO:0000256" key="3">
    <source>
        <dbReference type="ARBA" id="ARBA00022989"/>
    </source>
</evidence>
<protein>
    <recommendedName>
        <fullName evidence="7">Major facilitator superfamily (MFS) profile domain-containing protein</fullName>
    </recommendedName>
</protein>
<feature type="transmembrane region" description="Helical" evidence="6">
    <location>
        <begin position="409"/>
        <end position="427"/>
    </location>
</feature>
<dbReference type="Pfam" id="PF07690">
    <property type="entry name" value="MFS_1"/>
    <property type="match status" value="1"/>
</dbReference>
<feature type="transmembrane region" description="Helical" evidence="6">
    <location>
        <begin position="257"/>
        <end position="279"/>
    </location>
</feature>
<gene>
    <name evidence="8" type="ORF">M407DRAFT_222140</name>
</gene>
<accession>A0A0C3KEG9</accession>
<dbReference type="Gene3D" id="1.20.1250.20">
    <property type="entry name" value="MFS general substrate transporter like domains"/>
    <property type="match status" value="1"/>
</dbReference>
<reference evidence="9" key="2">
    <citation type="submission" date="2015-01" db="EMBL/GenBank/DDBJ databases">
        <title>Evolutionary Origins and Diversification of the Mycorrhizal Mutualists.</title>
        <authorList>
            <consortium name="DOE Joint Genome Institute"/>
            <consortium name="Mycorrhizal Genomics Consortium"/>
            <person name="Kohler A."/>
            <person name="Kuo A."/>
            <person name="Nagy L.G."/>
            <person name="Floudas D."/>
            <person name="Copeland A."/>
            <person name="Barry K.W."/>
            <person name="Cichocki N."/>
            <person name="Veneault-Fourrey C."/>
            <person name="LaButti K."/>
            <person name="Lindquist E.A."/>
            <person name="Lipzen A."/>
            <person name="Lundell T."/>
            <person name="Morin E."/>
            <person name="Murat C."/>
            <person name="Riley R."/>
            <person name="Ohm R."/>
            <person name="Sun H."/>
            <person name="Tunlid A."/>
            <person name="Henrissat B."/>
            <person name="Grigoriev I.V."/>
            <person name="Hibbett D.S."/>
            <person name="Martin F."/>
        </authorList>
    </citation>
    <scope>NUCLEOTIDE SEQUENCE [LARGE SCALE GENOMIC DNA]</scope>
    <source>
        <strain evidence="9">MUT 4182</strain>
    </source>
</reference>
<keyword evidence="3 6" id="KW-1133">Transmembrane helix</keyword>
<proteinExistence type="predicted"/>
<dbReference type="PANTHER" id="PTHR23501:SF39">
    <property type="entry name" value="MULTIDRUG TRANSPORTER, PUTATIVE (AFU_ORTHOLOGUE AFUA_1G05010)-RELATED"/>
    <property type="match status" value="1"/>
</dbReference>
<evidence type="ECO:0000259" key="7">
    <source>
        <dbReference type="PROSITE" id="PS50850"/>
    </source>
</evidence>
<evidence type="ECO:0000256" key="6">
    <source>
        <dbReference type="SAM" id="Phobius"/>
    </source>
</evidence>
<keyword evidence="9" id="KW-1185">Reference proteome</keyword>
<feature type="domain" description="Major facilitator superfamily (MFS) profile" evidence="7">
    <location>
        <begin position="48"/>
        <end position="578"/>
    </location>
</feature>
<comment type="subcellular location">
    <subcellularLocation>
        <location evidence="1">Membrane</location>
        <topology evidence="1">Multi-pass membrane protein</topology>
    </subcellularLocation>
</comment>
<dbReference type="PROSITE" id="PS50850">
    <property type="entry name" value="MFS"/>
    <property type="match status" value="1"/>
</dbReference>
<dbReference type="Proteomes" id="UP000054248">
    <property type="component" value="Unassembled WGS sequence"/>
</dbReference>
<evidence type="ECO:0000256" key="4">
    <source>
        <dbReference type="ARBA" id="ARBA00023136"/>
    </source>
</evidence>
<evidence type="ECO:0000256" key="5">
    <source>
        <dbReference type="SAM" id="MobiDB-lite"/>
    </source>
</evidence>
<dbReference type="PRINTS" id="PR01036">
    <property type="entry name" value="TCRTETB"/>
</dbReference>
<feature type="region of interest" description="Disordered" evidence="5">
    <location>
        <begin position="583"/>
        <end position="643"/>
    </location>
</feature>
<dbReference type="HOGENOM" id="CLU_000960_26_0_1"/>
<sequence>MQSSNHPYPPSQTPTVSDAPIQEKPIQGSGEKQWPPQGYGVWNIRIRLMLCLLLPTYLETLDYTVVATAQPHIASNFNKLDLQSWIGTSYVLTSTVFLPIYGSIADILGRHWALQCALVVFLIGSAICTAAQDMPMLLAGRGIAGIGAAGLVSVVRIILSDSGSLNEDNFMNSVLVVLYAIGYSTGPVIGGALLNVSFRWIFAINLPTSLVSAILIFFLLRPLLRPAQASPRLNPGLPTSGISHLPRETPLQKFLRVDFIGTLLFIGGGILVLLALSLGSSVEKRGFQAPIVIVSFTVGFALIFIFVAWEYLISKYIDAACPKWLRLTEPAIPLDIFKSYDICATSFAAMTGGMVLFSAFYFLAIYFSIVQGLSATKSGVQLLYFSPGLGVGVFIALRMIKILKQPKYPAILGGLIIPVAVGLLTTAIDNNKQGQLNGYLLFTGVGIGLTFAPLSLQARFCQPFSRVAAVVSMNLFFRTAGGTIGLAQLSAVLDTKVKSYITSLIVSSNTLTPEQKGEIANLFGGSLNSIQNILSLPDDTRTIVQDAFRHACRWSFLSLIPWCIVSAVLCLFLKTIPQDVVSHPLRPDSDRQGQEIPEPKDVETPASMGGPQLYQQPQPQLYQQPQPQSTVPAREGPAPWKTVPTPRGPITLIIWPIRVGFAYLRASRR</sequence>
<dbReference type="PANTHER" id="PTHR23501">
    <property type="entry name" value="MAJOR FACILITATOR SUPERFAMILY"/>
    <property type="match status" value="1"/>
</dbReference>
<evidence type="ECO:0000256" key="1">
    <source>
        <dbReference type="ARBA" id="ARBA00004141"/>
    </source>
</evidence>
<dbReference type="InterPro" id="IPR036259">
    <property type="entry name" value="MFS_trans_sf"/>
</dbReference>
<feature type="transmembrane region" description="Helical" evidence="6">
    <location>
        <begin position="291"/>
        <end position="313"/>
    </location>
</feature>
<evidence type="ECO:0000313" key="9">
    <source>
        <dbReference type="Proteomes" id="UP000054248"/>
    </source>
</evidence>
<feature type="transmembrane region" description="Helical" evidence="6">
    <location>
        <begin position="381"/>
        <end position="397"/>
    </location>
</feature>
<feature type="region of interest" description="Disordered" evidence="5">
    <location>
        <begin position="1"/>
        <end position="33"/>
    </location>
</feature>
<dbReference type="EMBL" id="KN823201">
    <property type="protein sequence ID" value="KIO19823.1"/>
    <property type="molecule type" value="Genomic_DNA"/>
</dbReference>
<feature type="compositionally biased region" description="Low complexity" evidence="5">
    <location>
        <begin position="611"/>
        <end position="628"/>
    </location>
</feature>
<feature type="transmembrane region" description="Helical" evidence="6">
    <location>
        <begin position="85"/>
        <end position="105"/>
    </location>
</feature>
<evidence type="ECO:0000256" key="2">
    <source>
        <dbReference type="ARBA" id="ARBA00022692"/>
    </source>
</evidence>
<feature type="transmembrane region" description="Helical" evidence="6">
    <location>
        <begin position="556"/>
        <end position="576"/>
    </location>
</feature>
<feature type="transmembrane region" description="Helical" evidence="6">
    <location>
        <begin position="347"/>
        <end position="369"/>
    </location>
</feature>
<keyword evidence="2 6" id="KW-0812">Transmembrane</keyword>
<feature type="transmembrane region" description="Helical" evidence="6">
    <location>
        <begin position="439"/>
        <end position="456"/>
    </location>
</feature>
<evidence type="ECO:0000313" key="8">
    <source>
        <dbReference type="EMBL" id="KIO19823.1"/>
    </source>
</evidence>
<reference evidence="8 9" key="1">
    <citation type="submission" date="2014-04" db="EMBL/GenBank/DDBJ databases">
        <authorList>
            <consortium name="DOE Joint Genome Institute"/>
            <person name="Kuo A."/>
            <person name="Girlanda M."/>
            <person name="Perotto S."/>
            <person name="Kohler A."/>
            <person name="Nagy L.G."/>
            <person name="Floudas D."/>
            <person name="Copeland A."/>
            <person name="Barry K.W."/>
            <person name="Cichocki N."/>
            <person name="Veneault-Fourrey C."/>
            <person name="LaButti K."/>
            <person name="Lindquist E.A."/>
            <person name="Lipzen A."/>
            <person name="Lundell T."/>
            <person name="Morin E."/>
            <person name="Murat C."/>
            <person name="Sun H."/>
            <person name="Tunlid A."/>
            <person name="Henrissat B."/>
            <person name="Grigoriev I.V."/>
            <person name="Hibbett D.S."/>
            <person name="Martin F."/>
            <person name="Nordberg H.P."/>
            <person name="Cantor M.N."/>
            <person name="Hua S.X."/>
        </authorList>
    </citation>
    <scope>NUCLEOTIDE SEQUENCE [LARGE SCALE GENOMIC DNA]</scope>
    <source>
        <strain evidence="8 9">MUT 4182</strain>
    </source>
</reference>
<name>A0A0C3KEG9_9AGAM</name>
<keyword evidence="4 6" id="KW-0472">Membrane</keyword>
<feature type="transmembrane region" description="Helical" evidence="6">
    <location>
        <begin position="171"/>
        <end position="194"/>
    </location>
</feature>
<dbReference type="AlphaFoldDB" id="A0A0C3KEG9"/>